<keyword evidence="11" id="KW-1133">Transmembrane helix</keyword>
<dbReference type="Gene3D" id="3.30.565.10">
    <property type="entry name" value="Histidine kinase-like ATPase, C-terminal domain"/>
    <property type="match status" value="1"/>
</dbReference>
<feature type="domain" description="Response regulatory" evidence="19">
    <location>
        <begin position="677"/>
        <end position="795"/>
    </location>
</feature>
<dbReference type="Proteomes" id="UP000240009">
    <property type="component" value="Unassembled WGS sequence"/>
</dbReference>
<comment type="subcellular location">
    <subcellularLocation>
        <location evidence="2">Cell membrane</location>
        <topology evidence="2">Multi-pass membrane protein</topology>
    </subcellularLocation>
</comment>
<dbReference type="CDD" id="cd00130">
    <property type="entry name" value="PAS"/>
    <property type="match status" value="1"/>
</dbReference>
<evidence type="ECO:0000256" key="5">
    <source>
        <dbReference type="ARBA" id="ARBA00022553"/>
    </source>
</evidence>
<comment type="subunit">
    <text evidence="14">At low DSF concentrations, interacts with RpfF.</text>
</comment>
<keyword evidence="6" id="KW-0808">Transferase</keyword>
<dbReference type="PANTHER" id="PTHR45339:SF1">
    <property type="entry name" value="HYBRID SIGNAL TRANSDUCTION HISTIDINE KINASE J"/>
    <property type="match status" value="1"/>
</dbReference>
<feature type="domain" description="Response regulatory" evidence="19">
    <location>
        <begin position="18"/>
        <end position="134"/>
    </location>
</feature>
<dbReference type="SUPFAM" id="SSF52172">
    <property type="entry name" value="CheY-like"/>
    <property type="match status" value="3"/>
</dbReference>
<dbReference type="FunFam" id="1.10.287.130:FF:000002">
    <property type="entry name" value="Two-component osmosensing histidine kinase"/>
    <property type="match status" value="1"/>
</dbReference>
<dbReference type="InterPro" id="IPR008207">
    <property type="entry name" value="Sig_transdc_His_kin_Hpt_dom"/>
</dbReference>
<evidence type="ECO:0000256" key="6">
    <source>
        <dbReference type="ARBA" id="ARBA00022679"/>
    </source>
</evidence>
<dbReference type="SMART" id="SM00448">
    <property type="entry name" value="REC"/>
    <property type="match status" value="3"/>
</dbReference>
<feature type="modified residue" description="4-aspartylphosphate" evidence="17">
    <location>
        <position position="726"/>
    </location>
</feature>
<keyword evidence="10" id="KW-0067">ATP-binding</keyword>
<evidence type="ECO:0000256" key="3">
    <source>
        <dbReference type="ARBA" id="ARBA00012438"/>
    </source>
</evidence>
<dbReference type="AlphaFoldDB" id="A0A2S8EYK8"/>
<evidence type="ECO:0000256" key="9">
    <source>
        <dbReference type="ARBA" id="ARBA00022777"/>
    </source>
</evidence>
<dbReference type="InterPro" id="IPR036890">
    <property type="entry name" value="HATPase_C_sf"/>
</dbReference>
<dbReference type="NCBIfam" id="TIGR00229">
    <property type="entry name" value="sensory_box"/>
    <property type="match status" value="1"/>
</dbReference>
<feature type="domain" description="HPt" evidence="22">
    <location>
        <begin position="828"/>
        <end position="921"/>
    </location>
</feature>
<organism evidence="23 24">
    <name type="scientific">Blastopirellula marina</name>
    <dbReference type="NCBI Taxonomy" id="124"/>
    <lineage>
        <taxon>Bacteria</taxon>
        <taxon>Pseudomonadati</taxon>
        <taxon>Planctomycetota</taxon>
        <taxon>Planctomycetia</taxon>
        <taxon>Pirellulales</taxon>
        <taxon>Pirellulaceae</taxon>
        <taxon>Blastopirellula</taxon>
    </lineage>
</organism>
<feature type="modified residue" description="4-aspartylphosphate" evidence="17">
    <location>
        <position position="586"/>
    </location>
</feature>
<dbReference type="Pfam" id="PF01627">
    <property type="entry name" value="Hpt"/>
    <property type="match status" value="1"/>
</dbReference>
<dbReference type="CDD" id="cd17546">
    <property type="entry name" value="REC_hyHK_CKI1_RcsC-like"/>
    <property type="match status" value="1"/>
</dbReference>
<evidence type="ECO:0000256" key="12">
    <source>
        <dbReference type="ARBA" id="ARBA00023012"/>
    </source>
</evidence>
<feature type="modified residue" description="4-aspartylphosphate" evidence="17">
    <location>
        <position position="69"/>
    </location>
</feature>
<evidence type="ECO:0000256" key="4">
    <source>
        <dbReference type="ARBA" id="ARBA00022475"/>
    </source>
</evidence>
<reference evidence="23 24" key="1">
    <citation type="submission" date="2018-02" db="EMBL/GenBank/DDBJ databases">
        <title>Comparative genomes isolates from brazilian mangrove.</title>
        <authorList>
            <person name="Araujo J.E."/>
            <person name="Taketani R.G."/>
            <person name="Silva M.C.P."/>
            <person name="Loureco M.V."/>
            <person name="Andreote F.D."/>
        </authorList>
    </citation>
    <scope>NUCLEOTIDE SEQUENCE [LARGE SCALE GENOMIC DNA]</scope>
    <source>
        <strain evidence="23 24">HEX-2 MGV</strain>
    </source>
</reference>
<feature type="modified residue" description="Phosphohistidine" evidence="16">
    <location>
        <position position="867"/>
    </location>
</feature>
<dbReference type="SMART" id="SM00091">
    <property type="entry name" value="PAS"/>
    <property type="match status" value="1"/>
</dbReference>
<feature type="domain" description="Response regulatory" evidence="19">
    <location>
        <begin position="532"/>
        <end position="653"/>
    </location>
</feature>
<dbReference type="FunFam" id="3.30.565.10:FF:000010">
    <property type="entry name" value="Sensor histidine kinase RcsC"/>
    <property type="match status" value="1"/>
</dbReference>
<name>A0A2S8EYK8_9BACT</name>
<evidence type="ECO:0000259" key="18">
    <source>
        <dbReference type="PROSITE" id="PS50109"/>
    </source>
</evidence>
<dbReference type="Gene3D" id="1.20.120.160">
    <property type="entry name" value="HPT domain"/>
    <property type="match status" value="1"/>
</dbReference>
<dbReference type="Gene3D" id="3.30.450.20">
    <property type="entry name" value="PAS domain"/>
    <property type="match status" value="1"/>
</dbReference>
<evidence type="ECO:0000256" key="10">
    <source>
        <dbReference type="ARBA" id="ARBA00022840"/>
    </source>
</evidence>
<dbReference type="Gene3D" id="1.10.287.130">
    <property type="match status" value="1"/>
</dbReference>
<dbReference type="InterPro" id="IPR003661">
    <property type="entry name" value="HisK_dim/P_dom"/>
</dbReference>
<dbReference type="InterPro" id="IPR013656">
    <property type="entry name" value="PAS_4"/>
</dbReference>
<dbReference type="PROSITE" id="PS50109">
    <property type="entry name" value="HIS_KIN"/>
    <property type="match status" value="1"/>
</dbReference>
<dbReference type="SUPFAM" id="SSF47226">
    <property type="entry name" value="Histidine-containing phosphotransfer domain, HPT domain"/>
    <property type="match status" value="1"/>
</dbReference>
<evidence type="ECO:0000259" key="20">
    <source>
        <dbReference type="PROSITE" id="PS50112"/>
    </source>
</evidence>
<evidence type="ECO:0000256" key="7">
    <source>
        <dbReference type="ARBA" id="ARBA00022692"/>
    </source>
</evidence>
<dbReference type="EMBL" id="PUIA01000094">
    <property type="protein sequence ID" value="PQO24999.1"/>
    <property type="molecule type" value="Genomic_DNA"/>
</dbReference>
<dbReference type="InterPro" id="IPR003594">
    <property type="entry name" value="HATPase_dom"/>
</dbReference>
<dbReference type="CDD" id="cd16922">
    <property type="entry name" value="HATPase_EvgS-ArcB-TorS-like"/>
    <property type="match status" value="1"/>
</dbReference>
<dbReference type="SMART" id="SM00387">
    <property type="entry name" value="HATPase_c"/>
    <property type="match status" value="1"/>
</dbReference>
<dbReference type="EC" id="2.7.13.3" evidence="3"/>
<comment type="caution">
    <text evidence="23">The sequence shown here is derived from an EMBL/GenBank/DDBJ whole genome shotgun (WGS) entry which is preliminary data.</text>
</comment>
<proteinExistence type="predicted"/>
<dbReference type="InterPro" id="IPR035965">
    <property type="entry name" value="PAS-like_dom_sf"/>
</dbReference>
<dbReference type="GO" id="GO:0000155">
    <property type="term" value="F:phosphorelay sensor kinase activity"/>
    <property type="evidence" value="ECO:0007669"/>
    <property type="project" value="InterPro"/>
</dbReference>
<dbReference type="GO" id="GO:0005886">
    <property type="term" value="C:plasma membrane"/>
    <property type="evidence" value="ECO:0007669"/>
    <property type="project" value="UniProtKB-SubCell"/>
</dbReference>
<keyword evidence="8" id="KW-0547">Nucleotide-binding</keyword>
<dbReference type="Gene3D" id="3.40.50.2300">
    <property type="match status" value="3"/>
</dbReference>
<dbReference type="SMART" id="SM00073">
    <property type="entry name" value="HPT"/>
    <property type="match status" value="1"/>
</dbReference>
<dbReference type="Pfam" id="PF00072">
    <property type="entry name" value="Response_reg"/>
    <property type="match status" value="3"/>
</dbReference>
<dbReference type="InterPro" id="IPR011006">
    <property type="entry name" value="CheY-like_superfamily"/>
</dbReference>
<keyword evidence="12" id="KW-0902">Two-component regulatory system</keyword>
<evidence type="ECO:0000256" key="1">
    <source>
        <dbReference type="ARBA" id="ARBA00000085"/>
    </source>
</evidence>
<dbReference type="PROSITE" id="PS50110">
    <property type="entry name" value="RESPONSE_REGULATORY"/>
    <property type="match status" value="3"/>
</dbReference>
<dbReference type="InterPro" id="IPR001789">
    <property type="entry name" value="Sig_transdc_resp-reg_receiver"/>
</dbReference>
<dbReference type="SUPFAM" id="SSF47384">
    <property type="entry name" value="Homodimeric domain of signal transducing histidine kinase"/>
    <property type="match status" value="1"/>
</dbReference>
<dbReference type="CDD" id="cd00156">
    <property type="entry name" value="REC"/>
    <property type="match status" value="1"/>
</dbReference>
<dbReference type="CDD" id="cd00082">
    <property type="entry name" value="HisKA"/>
    <property type="match status" value="1"/>
</dbReference>
<gene>
    <name evidence="23" type="ORF">C5Y96_26195</name>
</gene>
<dbReference type="InterPro" id="IPR005467">
    <property type="entry name" value="His_kinase_dom"/>
</dbReference>
<dbReference type="SUPFAM" id="SSF55874">
    <property type="entry name" value="ATPase domain of HSP90 chaperone/DNA topoisomerase II/histidine kinase"/>
    <property type="match status" value="1"/>
</dbReference>
<evidence type="ECO:0000256" key="2">
    <source>
        <dbReference type="ARBA" id="ARBA00004651"/>
    </source>
</evidence>
<keyword evidence="13" id="KW-0472">Membrane</keyword>
<dbReference type="SUPFAM" id="SSF55785">
    <property type="entry name" value="PYP-like sensor domain (PAS domain)"/>
    <property type="match status" value="1"/>
</dbReference>
<dbReference type="PROSITE" id="PS50112">
    <property type="entry name" value="PAS"/>
    <property type="match status" value="1"/>
</dbReference>
<dbReference type="Pfam" id="PF02518">
    <property type="entry name" value="HATPase_c"/>
    <property type="match status" value="1"/>
</dbReference>
<evidence type="ECO:0000256" key="8">
    <source>
        <dbReference type="ARBA" id="ARBA00022741"/>
    </source>
</evidence>
<dbReference type="PROSITE" id="PS50894">
    <property type="entry name" value="HPT"/>
    <property type="match status" value="1"/>
</dbReference>
<sequence>MVGTPWGRMRCAMPENIRILLIEDSPKEAGLVERYLLEAAENFSVVHVDRLDTGLAKLADGKIDVILLDLDLPDSHGLETIRSLHAKSPHLPVVVLSDRVDRDLAARAIQDGAQDCLPKSNIDPDSLTRCVRYAIERTHRQLVESTLENSEARYRGLVNSLPVCVLQKDLDGRFIFANQAYSEFTGHVIEDILGKTDFDLSPVEVAEKFREDDRKVSESGKQFRDIEVNTTDGHTSWVEVIKSPIRDAHGNIVGTQAIFWDVTERQMAVDALLKAKEAAEEANRAKSEFLANMSHEIRTPLNAVIGMAELLLDTSLTQTQRDYLKMVHESGESLLSVINDILDFSKIEAGKLDLVSKPFDLRETVGDMMKPLGVRAGGNGLELTCHFDSDVPAVIEGDPHRLRQIIVNLVGNAIKFTEQGEIDFDVSVESRNNGNVDLHFQIRDTGIGIPDHKLGTIFEAFEQADTGSTRQYGGTGLGLAICARLVELMGGKIWVESQIGTGSTFHFTAPFPVTRADRIPHPRAAARIQGTRVLIVDDNATNRTILDEIARSWGMRTQLAADAEEGLILLKEAYAVGDPHSLLLTDVEMPGKDGIDLIAATRDIPNLKDTLVIVLSSSERPTTRKRCDDLRISSFLMKPVKQSELFDAIIVALGVASPEDENEVKSIGGLPKIRPLKVLLAEDNRANQRLAIALLQKWGHDVTLAESGKQAVDQWERGQFDLIVMDVQMPEMDGLQATQAIREREKERGGHVPIIAMTAHALAGDREKCLEAGMDGYTSKPLRIQELHQAIAEFFEAETPTATDEKPSTSVAEPLVDWSHALRACDGDKELFFDLLHLFLEETPELLNALDKAIEERDTEAIHRSAHTVVGSLRIIGPTEAGEVALQIEKAAHQDTIEHAKDLSQKLRSCIDSLFAEAAQIVEGRQTLP</sequence>
<evidence type="ECO:0000313" key="24">
    <source>
        <dbReference type="Proteomes" id="UP000240009"/>
    </source>
</evidence>
<evidence type="ECO:0000256" key="15">
    <source>
        <dbReference type="ARBA" id="ARBA00068150"/>
    </source>
</evidence>
<evidence type="ECO:0000256" key="14">
    <source>
        <dbReference type="ARBA" id="ARBA00064003"/>
    </source>
</evidence>
<evidence type="ECO:0000259" key="19">
    <source>
        <dbReference type="PROSITE" id="PS50110"/>
    </source>
</evidence>
<keyword evidence="5 17" id="KW-0597">Phosphoprotein</keyword>
<dbReference type="InterPro" id="IPR036097">
    <property type="entry name" value="HisK_dim/P_sf"/>
</dbReference>
<feature type="domain" description="Histidine kinase" evidence="18">
    <location>
        <begin position="292"/>
        <end position="513"/>
    </location>
</feature>
<dbReference type="Pfam" id="PF08448">
    <property type="entry name" value="PAS_4"/>
    <property type="match status" value="1"/>
</dbReference>
<accession>A0A2S8EYK8</accession>
<dbReference type="InterPro" id="IPR000014">
    <property type="entry name" value="PAS"/>
</dbReference>
<dbReference type="PANTHER" id="PTHR45339">
    <property type="entry name" value="HYBRID SIGNAL TRANSDUCTION HISTIDINE KINASE J"/>
    <property type="match status" value="1"/>
</dbReference>
<evidence type="ECO:0000313" key="23">
    <source>
        <dbReference type="EMBL" id="PQO24999.1"/>
    </source>
</evidence>
<evidence type="ECO:0000256" key="13">
    <source>
        <dbReference type="ARBA" id="ARBA00023136"/>
    </source>
</evidence>
<evidence type="ECO:0000256" key="17">
    <source>
        <dbReference type="PROSITE-ProRule" id="PRU00169"/>
    </source>
</evidence>
<dbReference type="PRINTS" id="PR00344">
    <property type="entry name" value="BCTRLSENSOR"/>
</dbReference>
<keyword evidence="9 23" id="KW-0418">Kinase</keyword>
<feature type="domain" description="PAC" evidence="21">
    <location>
        <begin position="222"/>
        <end position="274"/>
    </location>
</feature>
<dbReference type="Pfam" id="PF00512">
    <property type="entry name" value="HisKA"/>
    <property type="match status" value="1"/>
</dbReference>
<dbReference type="GO" id="GO:0005524">
    <property type="term" value="F:ATP binding"/>
    <property type="evidence" value="ECO:0007669"/>
    <property type="project" value="UniProtKB-KW"/>
</dbReference>
<dbReference type="SMART" id="SM00388">
    <property type="entry name" value="HisKA"/>
    <property type="match status" value="1"/>
</dbReference>
<keyword evidence="4" id="KW-1003">Cell membrane</keyword>
<evidence type="ECO:0000259" key="22">
    <source>
        <dbReference type="PROSITE" id="PS50894"/>
    </source>
</evidence>
<dbReference type="InterPro" id="IPR004358">
    <property type="entry name" value="Sig_transdc_His_kin-like_C"/>
</dbReference>
<evidence type="ECO:0000256" key="16">
    <source>
        <dbReference type="PROSITE-ProRule" id="PRU00110"/>
    </source>
</evidence>
<feature type="domain" description="PAS" evidence="20">
    <location>
        <begin position="150"/>
        <end position="214"/>
    </location>
</feature>
<dbReference type="InterPro" id="IPR036641">
    <property type="entry name" value="HPT_dom_sf"/>
</dbReference>
<keyword evidence="7" id="KW-0812">Transmembrane</keyword>
<dbReference type="InterPro" id="IPR000700">
    <property type="entry name" value="PAS-assoc_C"/>
</dbReference>
<protein>
    <recommendedName>
        <fullName evidence="15">Sensory/regulatory protein RpfC</fullName>
        <ecNumber evidence="3">2.7.13.3</ecNumber>
    </recommendedName>
</protein>
<evidence type="ECO:0000256" key="11">
    <source>
        <dbReference type="ARBA" id="ARBA00022989"/>
    </source>
</evidence>
<comment type="catalytic activity">
    <reaction evidence="1">
        <text>ATP + protein L-histidine = ADP + protein N-phospho-L-histidine.</text>
        <dbReference type="EC" id="2.7.13.3"/>
    </reaction>
</comment>
<dbReference type="PROSITE" id="PS50113">
    <property type="entry name" value="PAC"/>
    <property type="match status" value="1"/>
</dbReference>
<evidence type="ECO:0000259" key="21">
    <source>
        <dbReference type="PROSITE" id="PS50113"/>
    </source>
</evidence>